<dbReference type="Proteomes" id="UP000219374">
    <property type="component" value="Unassembled WGS sequence"/>
</dbReference>
<dbReference type="AlphaFoldDB" id="A0A286D7V0"/>
<evidence type="ECO:0000313" key="2">
    <source>
        <dbReference type="EMBL" id="SOD54730.1"/>
    </source>
</evidence>
<keyword evidence="1" id="KW-0812">Transmembrane</keyword>
<keyword evidence="3" id="KW-1185">Reference proteome</keyword>
<reference evidence="2 3" key="1">
    <citation type="submission" date="2017-09" db="EMBL/GenBank/DDBJ databases">
        <authorList>
            <person name="Ehlers B."/>
            <person name="Leendertz F.H."/>
        </authorList>
    </citation>
    <scope>NUCLEOTIDE SEQUENCE [LARGE SCALE GENOMIC DNA]</scope>
    <source>
        <strain evidence="2 3">CGMCC 1.10978</strain>
    </source>
</reference>
<organism evidence="2 3">
    <name type="scientific">Pseudoxanthomonas wuyuanensis</name>
    <dbReference type="NCBI Taxonomy" id="1073196"/>
    <lineage>
        <taxon>Bacteria</taxon>
        <taxon>Pseudomonadati</taxon>
        <taxon>Pseudomonadota</taxon>
        <taxon>Gammaproteobacteria</taxon>
        <taxon>Lysobacterales</taxon>
        <taxon>Lysobacteraceae</taxon>
        <taxon>Pseudoxanthomonas</taxon>
    </lineage>
</organism>
<evidence type="ECO:0000256" key="1">
    <source>
        <dbReference type="SAM" id="Phobius"/>
    </source>
</evidence>
<keyword evidence="1" id="KW-1133">Transmembrane helix</keyword>
<gene>
    <name evidence="2" type="ORF">SAMN06296416_104342</name>
</gene>
<evidence type="ECO:0008006" key="4">
    <source>
        <dbReference type="Google" id="ProtNLM"/>
    </source>
</evidence>
<evidence type="ECO:0000313" key="3">
    <source>
        <dbReference type="Proteomes" id="UP000219374"/>
    </source>
</evidence>
<protein>
    <recommendedName>
        <fullName evidence="4">Tetratricopeptide repeat-containing protein</fullName>
    </recommendedName>
</protein>
<feature type="transmembrane region" description="Helical" evidence="1">
    <location>
        <begin position="45"/>
        <end position="64"/>
    </location>
</feature>
<keyword evidence="1" id="KW-0472">Membrane</keyword>
<dbReference type="Gene3D" id="1.25.40.10">
    <property type="entry name" value="Tetratricopeptide repeat domain"/>
    <property type="match status" value="1"/>
</dbReference>
<proteinExistence type="predicted"/>
<accession>A0A286D7V0</accession>
<dbReference type="InterPro" id="IPR011990">
    <property type="entry name" value="TPR-like_helical_dom_sf"/>
</dbReference>
<dbReference type="SUPFAM" id="SSF48452">
    <property type="entry name" value="TPR-like"/>
    <property type="match status" value="1"/>
</dbReference>
<dbReference type="EMBL" id="OCND01000004">
    <property type="protein sequence ID" value="SOD54730.1"/>
    <property type="molecule type" value="Genomic_DNA"/>
</dbReference>
<name>A0A286D7V0_9GAMM</name>
<sequence length="529" mass="57453">MKRERESGQSGRDGRIEPLLDWSDVRFSAGTAKRPHPITHLRRRLWPWWLGVAVVLIAVALVAYRQPLTGWLWPETRVQRLLDEAESALREGRLSATDGRGARQLFEAAQALDTDRTEARSGLMRVAEAALAQAQRALGEERFADARSALALARELQVPRAQADRLAEALRRREAEMVGLDDLLKWAQQAHAAARLEGGPDAALPLYQRVLSLQPDRVEALEGREDALSDLLQQAGAALAKGDLVDAAAIIARVRGYDAGHIELPDAQAGLGRSIEQRLTRAAADLRRQRLDAALAGYQAVLDAAPDNAVARQGSEQVATIYAERAGRLAADQRFSAAQASLEKARVIAPRSVAVIEAEQRIARARQALARQDSGLSAGERSRRVQSLLAAMGRAETQGNWLTPPGESAFDQLRAAQALAPDDAAVKRAAARLLAAIERCFEDELRSNRIRRAQTCLDAWQTLRPDASALRDAHQRLALKWVAVGDERLGAGDVAFAALALREAQMLAADAPGLADFAQRVRTAQAGGD</sequence>